<keyword evidence="4" id="KW-1185">Reference proteome</keyword>
<name>A0A2C9D7S9_9HYPH</name>
<dbReference type="InterPro" id="IPR006016">
    <property type="entry name" value="UspA"/>
</dbReference>
<dbReference type="Proteomes" id="UP000223606">
    <property type="component" value="Chromosome 1"/>
</dbReference>
<dbReference type="PRINTS" id="PR01438">
    <property type="entry name" value="UNVRSLSTRESS"/>
</dbReference>
<organism evidence="3 4">
    <name type="scientific">Hartmannibacter diazotrophicus</name>
    <dbReference type="NCBI Taxonomy" id="1482074"/>
    <lineage>
        <taxon>Bacteria</taxon>
        <taxon>Pseudomonadati</taxon>
        <taxon>Pseudomonadota</taxon>
        <taxon>Alphaproteobacteria</taxon>
        <taxon>Hyphomicrobiales</taxon>
        <taxon>Pleomorphomonadaceae</taxon>
        <taxon>Hartmannibacter</taxon>
    </lineage>
</organism>
<evidence type="ECO:0000313" key="4">
    <source>
        <dbReference type="Proteomes" id="UP000223606"/>
    </source>
</evidence>
<dbReference type="AlphaFoldDB" id="A0A2C9D7S9"/>
<dbReference type="EMBL" id="LT960614">
    <property type="protein sequence ID" value="SON56367.1"/>
    <property type="molecule type" value="Genomic_DNA"/>
</dbReference>
<evidence type="ECO:0000313" key="3">
    <source>
        <dbReference type="EMBL" id="SON56367.1"/>
    </source>
</evidence>
<protein>
    <submittedName>
        <fullName evidence="3">Putative universal stress protein</fullName>
    </submittedName>
</protein>
<dbReference type="SUPFAM" id="SSF52402">
    <property type="entry name" value="Adenine nucleotide alpha hydrolases-like"/>
    <property type="match status" value="1"/>
</dbReference>
<evidence type="ECO:0000259" key="2">
    <source>
        <dbReference type="Pfam" id="PF00582"/>
    </source>
</evidence>
<dbReference type="InterPro" id="IPR014729">
    <property type="entry name" value="Rossmann-like_a/b/a_fold"/>
</dbReference>
<accession>A0A2C9D7S9</accession>
<proteinExistence type="inferred from homology"/>
<sequence length="145" mass="15762">MYKHILIPTDGSPLSYIAVDKGLELAKALGARVTAVVVVEPFHIFASESNRISNLRSEYDKQIWEKAAQYLGVAKEKAAALGVELDTVEIENDRPFESIIETATKKGCDLIAMATHGRGGVGSIVLGSQTQKVLTHTKLPVLVFR</sequence>
<dbReference type="KEGG" id="hdi:HDIA_2826"/>
<dbReference type="Pfam" id="PF00582">
    <property type="entry name" value="Usp"/>
    <property type="match status" value="1"/>
</dbReference>
<feature type="domain" description="UspA" evidence="2">
    <location>
        <begin position="1"/>
        <end position="145"/>
    </location>
</feature>
<dbReference type="CDD" id="cd00293">
    <property type="entry name" value="USP-like"/>
    <property type="match status" value="1"/>
</dbReference>
<dbReference type="RefSeq" id="WP_099556754.1">
    <property type="nucleotide sequence ID" value="NZ_LT960614.1"/>
</dbReference>
<dbReference type="Gene3D" id="3.40.50.620">
    <property type="entry name" value="HUPs"/>
    <property type="match status" value="1"/>
</dbReference>
<dbReference type="InterPro" id="IPR006015">
    <property type="entry name" value="Universal_stress_UspA"/>
</dbReference>
<dbReference type="PANTHER" id="PTHR46268:SF6">
    <property type="entry name" value="UNIVERSAL STRESS PROTEIN UP12"/>
    <property type="match status" value="1"/>
</dbReference>
<evidence type="ECO:0000256" key="1">
    <source>
        <dbReference type="ARBA" id="ARBA00008791"/>
    </source>
</evidence>
<dbReference type="PANTHER" id="PTHR46268">
    <property type="entry name" value="STRESS RESPONSE PROTEIN NHAX"/>
    <property type="match status" value="1"/>
</dbReference>
<dbReference type="OrthoDB" id="5564966at2"/>
<reference evidence="4" key="1">
    <citation type="submission" date="2017-09" db="EMBL/GenBank/DDBJ databases">
        <title>Genome sequence of Nannocystis excedens DSM 71.</title>
        <authorList>
            <person name="Blom J."/>
        </authorList>
    </citation>
    <scope>NUCLEOTIDE SEQUENCE [LARGE SCALE GENOMIC DNA]</scope>
    <source>
        <strain evidence="4">type strain: E19</strain>
    </source>
</reference>
<gene>
    <name evidence="3" type="ORF">HDIA_2826</name>
</gene>
<comment type="similarity">
    <text evidence="1">Belongs to the universal stress protein A family.</text>
</comment>